<dbReference type="RefSeq" id="WP_338608697.1">
    <property type="nucleotide sequence ID" value="NZ_CP146275.1"/>
</dbReference>
<name>A0ABZ2I073_9HYPH</name>
<dbReference type="InterPro" id="IPR018391">
    <property type="entry name" value="PQQ_b-propeller_rpt"/>
</dbReference>
<evidence type="ECO:0000256" key="1">
    <source>
        <dbReference type="ARBA" id="ARBA00001931"/>
    </source>
</evidence>
<sequence>MALLNCLKALGFAVLLATVPTASAQERDPADWPMNLGSLEGTRYSALDQIDRNNIGQLVELFSVPLGGLLQGGGDFADALPISPLIEDAYIYITDGTGRVYKLDARERGRIVWRSEGHQEDINSWLEPSRGLAFYENFVIATTADGRLLWLDKQTGELARSVQVGDPLDGYTISTSPLVVDDHIIVGGNGSSRGALGRIDALDAHTGDPLWRVDTVTLSDGSGLVGGGAITQTGVYDAAAGLTVWVTGHPVPRFEPTSASMTNSAIAIEVETGKVRWHFQYVAADDHPNGFSEGGSHQIVPGDGEGKNITHFGANGQYHVLNLDSGSLQSSTPHVAGTLGEEEFGTGWADRAGCPNIRSVEAFASAYSPRTGLSYGAGADGCLTEAIPAIKTYSLPGWMGAYYSGAASHLGMLSALDPATGSLKAQYLFDFPLHSGVLATAGGLVFTTTAEGTLHALDDETLEPVWTHKFSSLTSVLPTTFAVDGRQYIAVVVGGNAFSGELPYRPREMSNAEPIFAVVVLGFPS</sequence>
<dbReference type="Proteomes" id="UP001369958">
    <property type="component" value="Chromosome"/>
</dbReference>
<evidence type="ECO:0000259" key="5">
    <source>
        <dbReference type="Pfam" id="PF01011"/>
    </source>
</evidence>
<feature type="domain" description="Pyrrolo-quinoline quinone repeat" evidence="5">
    <location>
        <begin position="420"/>
        <end position="489"/>
    </location>
</feature>
<evidence type="ECO:0000256" key="3">
    <source>
        <dbReference type="ARBA" id="ARBA00023002"/>
    </source>
</evidence>
<dbReference type="EMBL" id="CP146275">
    <property type="protein sequence ID" value="WWT33244.1"/>
    <property type="molecule type" value="Genomic_DNA"/>
</dbReference>
<feature type="signal peptide" evidence="4">
    <location>
        <begin position="1"/>
        <end position="24"/>
    </location>
</feature>
<feature type="chain" id="PRO_5045860305" evidence="4">
    <location>
        <begin position="25"/>
        <end position="525"/>
    </location>
</feature>
<dbReference type="Pfam" id="PF01011">
    <property type="entry name" value="PQQ"/>
    <property type="match status" value="2"/>
</dbReference>
<proteinExistence type="inferred from homology"/>
<protein>
    <submittedName>
        <fullName evidence="6">PQQ-binding-like beta-propeller repeat protein</fullName>
    </submittedName>
</protein>
<dbReference type="PANTHER" id="PTHR32303">
    <property type="entry name" value="QUINOPROTEIN ALCOHOL DEHYDROGENASE (CYTOCHROME C)"/>
    <property type="match status" value="1"/>
</dbReference>
<gene>
    <name evidence="6" type="ORF">V6617_01885</name>
</gene>
<dbReference type="InterPro" id="IPR011047">
    <property type="entry name" value="Quinoprotein_ADH-like_sf"/>
</dbReference>
<feature type="domain" description="Pyrrolo-quinoline quinone repeat" evidence="5">
    <location>
        <begin position="32"/>
        <end position="285"/>
    </location>
</feature>
<evidence type="ECO:0000313" key="7">
    <source>
        <dbReference type="Proteomes" id="UP001369958"/>
    </source>
</evidence>
<keyword evidence="3" id="KW-0560">Oxidoreductase</keyword>
<keyword evidence="4" id="KW-0732">Signal</keyword>
<dbReference type="Gene3D" id="2.140.10.10">
    <property type="entry name" value="Quinoprotein alcohol dehydrogenase-like superfamily"/>
    <property type="match status" value="1"/>
</dbReference>
<dbReference type="SMART" id="SM00564">
    <property type="entry name" value="PQQ"/>
    <property type="match status" value="5"/>
</dbReference>
<dbReference type="InterPro" id="IPR002372">
    <property type="entry name" value="PQQ_rpt_dom"/>
</dbReference>
<evidence type="ECO:0000256" key="4">
    <source>
        <dbReference type="SAM" id="SignalP"/>
    </source>
</evidence>
<keyword evidence="7" id="KW-1185">Reference proteome</keyword>
<organism evidence="6 7">
    <name type="scientific">Pelagibacterium nitratireducens</name>
    <dbReference type="NCBI Taxonomy" id="1046114"/>
    <lineage>
        <taxon>Bacteria</taxon>
        <taxon>Pseudomonadati</taxon>
        <taxon>Pseudomonadota</taxon>
        <taxon>Alphaproteobacteria</taxon>
        <taxon>Hyphomicrobiales</taxon>
        <taxon>Devosiaceae</taxon>
        <taxon>Pelagibacterium</taxon>
    </lineage>
</organism>
<reference evidence="6 7" key="1">
    <citation type="submission" date="2024-02" db="EMBL/GenBank/DDBJ databases">
        <title>Complete genome sequence of Pelagibacterium nitratireducens ZH15.</title>
        <authorList>
            <person name="Zhao L.H."/>
        </authorList>
    </citation>
    <scope>NUCLEOTIDE SEQUENCE [LARGE SCALE GENOMIC DNA]</scope>
    <source>
        <strain evidence="6 7">ZH15</strain>
    </source>
</reference>
<dbReference type="SUPFAM" id="SSF50998">
    <property type="entry name" value="Quinoprotein alcohol dehydrogenase-like"/>
    <property type="match status" value="1"/>
</dbReference>
<accession>A0ABZ2I073</accession>
<comment type="similarity">
    <text evidence="2">Belongs to the bacterial PQQ dehydrogenase family.</text>
</comment>
<evidence type="ECO:0000256" key="2">
    <source>
        <dbReference type="ARBA" id="ARBA00008156"/>
    </source>
</evidence>
<evidence type="ECO:0000313" key="6">
    <source>
        <dbReference type="EMBL" id="WWT33244.1"/>
    </source>
</evidence>
<comment type="cofactor">
    <cofactor evidence="1">
        <name>pyrroloquinoline quinone</name>
        <dbReference type="ChEBI" id="CHEBI:58442"/>
    </cofactor>
</comment>